<evidence type="ECO:0000313" key="4">
    <source>
        <dbReference type="EMBL" id="KAF9474200.1"/>
    </source>
</evidence>
<evidence type="ECO:0000256" key="1">
    <source>
        <dbReference type="SAM" id="MobiDB-lite"/>
    </source>
</evidence>
<feature type="compositionally biased region" description="Polar residues" evidence="1">
    <location>
        <begin position="230"/>
        <end position="245"/>
    </location>
</feature>
<protein>
    <submittedName>
        <fullName evidence="4">Uncharacterized protein</fullName>
    </submittedName>
</protein>
<evidence type="ECO:0000256" key="3">
    <source>
        <dbReference type="SAM" id="SignalP"/>
    </source>
</evidence>
<gene>
    <name evidence="4" type="ORF">BDN70DRAFT_334321</name>
</gene>
<reference evidence="4" key="1">
    <citation type="submission" date="2020-11" db="EMBL/GenBank/DDBJ databases">
        <authorList>
            <consortium name="DOE Joint Genome Institute"/>
            <person name="Ahrendt S."/>
            <person name="Riley R."/>
            <person name="Andreopoulos W."/>
            <person name="Labutti K."/>
            <person name="Pangilinan J."/>
            <person name="Ruiz-Duenas F.J."/>
            <person name="Barrasa J.M."/>
            <person name="Sanchez-Garcia M."/>
            <person name="Camarero S."/>
            <person name="Miyauchi S."/>
            <person name="Serrano A."/>
            <person name="Linde D."/>
            <person name="Babiker R."/>
            <person name="Drula E."/>
            <person name="Ayuso-Fernandez I."/>
            <person name="Pacheco R."/>
            <person name="Padilla G."/>
            <person name="Ferreira P."/>
            <person name="Barriuso J."/>
            <person name="Kellner H."/>
            <person name="Castanera R."/>
            <person name="Alfaro M."/>
            <person name="Ramirez L."/>
            <person name="Pisabarro A.G."/>
            <person name="Kuo A."/>
            <person name="Tritt A."/>
            <person name="Lipzen A."/>
            <person name="He G."/>
            <person name="Yan M."/>
            <person name="Ng V."/>
            <person name="Cullen D."/>
            <person name="Martin F."/>
            <person name="Rosso M.-N."/>
            <person name="Henrissat B."/>
            <person name="Hibbett D."/>
            <person name="Martinez A.T."/>
            <person name="Grigoriev I.V."/>
        </authorList>
    </citation>
    <scope>NUCLEOTIDE SEQUENCE</scope>
    <source>
        <strain evidence="4">CIRM-BRFM 674</strain>
    </source>
</reference>
<organism evidence="4 5">
    <name type="scientific">Pholiota conissans</name>
    <dbReference type="NCBI Taxonomy" id="109636"/>
    <lineage>
        <taxon>Eukaryota</taxon>
        <taxon>Fungi</taxon>
        <taxon>Dikarya</taxon>
        <taxon>Basidiomycota</taxon>
        <taxon>Agaricomycotina</taxon>
        <taxon>Agaricomycetes</taxon>
        <taxon>Agaricomycetidae</taxon>
        <taxon>Agaricales</taxon>
        <taxon>Agaricineae</taxon>
        <taxon>Strophariaceae</taxon>
        <taxon>Pholiota</taxon>
    </lineage>
</organism>
<keyword evidence="2" id="KW-1133">Transmembrane helix</keyword>
<dbReference type="Proteomes" id="UP000807469">
    <property type="component" value="Unassembled WGS sequence"/>
</dbReference>
<dbReference type="EMBL" id="MU155391">
    <property type="protein sequence ID" value="KAF9474200.1"/>
    <property type="molecule type" value="Genomic_DNA"/>
</dbReference>
<keyword evidence="2" id="KW-0812">Transmembrane</keyword>
<accession>A0A9P5YUT1</accession>
<feature type="transmembrane region" description="Helical" evidence="2">
    <location>
        <begin position="272"/>
        <end position="296"/>
    </location>
</feature>
<keyword evidence="3" id="KW-0732">Signal</keyword>
<comment type="caution">
    <text evidence="4">The sequence shown here is derived from an EMBL/GenBank/DDBJ whole genome shotgun (WGS) entry which is preliminary data.</text>
</comment>
<feature type="signal peptide" evidence="3">
    <location>
        <begin position="1"/>
        <end position="20"/>
    </location>
</feature>
<sequence>MLAWAASVACILGLVLNAQALTTARVGCGDPLVVLGPTASDWQLVRATGLTDAGAYMSSEDPAATVQLIRSFDILHLFSPLYPYNMTMNLNISNAGFDNQIFSIDLQDYSVSPPLSVGAGPSSPSAVVFSLSMKTTQQHLITLSKPPGAPFLAFDLFSFDMLVDGLPTTTTATTTNSQIAATTTMTISPPQFSTIFDDFVSTFTTGNTFPSPITSNPNPSNTGSLTTNPATSGALSSPPVTSGTPSFPLETPAAPSSPVPGDKASGIKPSTLPIIIAAVVVVVVVVLGALAVLFIFRRKSRSKSNRFLVDDFDYRGPVIRDNEVTERGMHDEMAEATSHPFVVSSQRTIIPSTSKFLATINRVQTLNRTRTSEKSRRAVQSRPGSALPPPYQE</sequence>
<keyword evidence="5" id="KW-1185">Reference proteome</keyword>
<feature type="compositionally biased region" description="Low complexity" evidence="1">
    <location>
        <begin position="210"/>
        <end position="229"/>
    </location>
</feature>
<feature type="chain" id="PRO_5040494212" evidence="3">
    <location>
        <begin position="21"/>
        <end position="393"/>
    </location>
</feature>
<evidence type="ECO:0000256" key="2">
    <source>
        <dbReference type="SAM" id="Phobius"/>
    </source>
</evidence>
<evidence type="ECO:0000313" key="5">
    <source>
        <dbReference type="Proteomes" id="UP000807469"/>
    </source>
</evidence>
<feature type="region of interest" description="Disordered" evidence="1">
    <location>
        <begin position="367"/>
        <end position="393"/>
    </location>
</feature>
<feature type="region of interest" description="Disordered" evidence="1">
    <location>
        <begin position="210"/>
        <end position="263"/>
    </location>
</feature>
<name>A0A9P5YUT1_9AGAR</name>
<dbReference type="AlphaFoldDB" id="A0A9P5YUT1"/>
<keyword evidence="2" id="KW-0472">Membrane</keyword>
<proteinExistence type="predicted"/>